<dbReference type="Proteomes" id="UP001056120">
    <property type="component" value="Linkage Group LG16"/>
</dbReference>
<protein>
    <submittedName>
        <fullName evidence="1">Uncharacterized protein</fullName>
    </submittedName>
</protein>
<sequence length="243" mass="28458">MRRIRYINGYYASMFNELMNHDGSDDEKPIQMEDTKVVQDYSLANIEKDKERYVPIQVHSIQSLVEFIDTLDDENLVIEHKDVFEKRFNKMVNWFYNVHLRFESKKEIPPVIDGYEIDLLHFYLIVKYMGGLRKVTTENARLGVVDKLGFPKCFENDEDLKTEKEVHERAVLDGGPKWKRRNVDAYRHYPFMCGPSNFSVGNNDSNDEPSIEEYEDEETKVADLVISSDDDLVIILNEDAKDA</sequence>
<proteinExistence type="predicted"/>
<comment type="caution">
    <text evidence="1">The sequence shown here is derived from an EMBL/GenBank/DDBJ whole genome shotgun (WGS) entry which is preliminary data.</text>
</comment>
<name>A0ACB9FTV2_9ASTR</name>
<reference evidence="1 2" key="2">
    <citation type="journal article" date="2022" name="Mol. Ecol. Resour.">
        <title>The genomes of chicory, endive, great burdock and yacon provide insights into Asteraceae paleo-polyploidization history and plant inulin production.</title>
        <authorList>
            <person name="Fan W."/>
            <person name="Wang S."/>
            <person name="Wang H."/>
            <person name="Wang A."/>
            <person name="Jiang F."/>
            <person name="Liu H."/>
            <person name="Zhao H."/>
            <person name="Xu D."/>
            <person name="Zhang Y."/>
        </authorList>
    </citation>
    <scope>NUCLEOTIDE SEQUENCE [LARGE SCALE GENOMIC DNA]</scope>
    <source>
        <strain evidence="2">cv. Yunnan</strain>
        <tissue evidence="1">Leaves</tissue>
    </source>
</reference>
<reference evidence="2" key="1">
    <citation type="journal article" date="2022" name="Mol. Ecol. Resour.">
        <title>The genomes of chicory, endive, great burdock and yacon provide insights into Asteraceae palaeo-polyploidization history and plant inulin production.</title>
        <authorList>
            <person name="Fan W."/>
            <person name="Wang S."/>
            <person name="Wang H."/>
            <person name="Wang A."/>
            <person name="Jiang F."/>
            <person name="Liu H."/>
            <person name="Zhao H."/>
            <person name="Xu D."/>
            <person name="Zhang Y."/>
        </authorList>
    </citation>
    <scope>NUCLEOTIDE SEQUENCE [LARGE SCALE GENOMIC DNA]</scope>
    <source>
        <strain evidence="2">cv. Yunnan</strain>
    </source>
</reference>
<keyword evidence="2" id="KW-1185">Reference proteome</keyword>
<gene>
    <name evidence="1" type="ORF">L1987_48792</name>
</gene>
<evidence type="ECO:0000313" key="1">
    <source>
        <dbReference type="EMBL" id="KAI3774245.1"/>
    </source>
</evidence>
<accession>A0ACB9FTV2</accession>
<dbReference type="EMBL" id="CM042033">
    <property type="protein sequence ID" value="KAI3774245.1"/>
    <property type="molecule type" value="Genomic_DNA"/>
</dbReference>
<evidence type="ECO:0000313" key="2">
    <source>
        <dbReference type="Proteomes" id="UP001056120"/>
    </source>
</evidence>
<organism evidence="1 2">
    <name type="scientific">Smallanthus sonchifolius</name>
    <dbReference type="NCBI Taxonomy" id="185202"/>
    <lineage>
        <taxon>Eukaryota</taxon>
        <taxon>Viridiplantae</taxon>
        <taxon>Streptophyta</taxon>
        <taxon>Embryophyta</taxon>
        <taxon>Tracheophyta</taxon>
        <taxon>Spermatophyta</taxon>
        <taxon>Magnoliopsida</taxon>
        <taxon>eudicotyledons</taxon>
        <taxon>Gunneridae</taxon>
        <taxon>Pentapetalae</taxon>
        <taxon>asterids</taxon>
        <taxon>campanulids</taxon>
        <taxon>Asterales</taxon>
        <taxon>Asteraceae</taxon>
        <taxon>Asteroideae</taxon>
        <taxon>Heliantheae alliance</taxon>
        <taxon>Millerieae</taxon>
        <taxon>Smallanthus</taxon>
    </lineage>
</organism>